<dbReference type="PROSITE" id="PS51346">
    <property type="entry name" value="PROKAR_ZN_DEPEND_PLPC_2"/>
    <property type="match status" value="1"/>
</dbReference>
<evidence type="ECO:0000256" key="3">
    <source>
        <dbReference type="ARBA" id="ARBA00022525"/>
    </source>
</evidence>
<dbReference type="Proteomes" id="UP000009315">
    <property type="component" value="Unassembled WGS sequence"/>
</dbReference>
<dbReference type="RefSeq" id="WP_008411172.1">
    <property type="nucleotide sequence ID" value="NZ_CAOS01000008.1"/>
</dbReference>
<dbReference type="GO" id="GO:0008270">
    <property type="term" value="F:zinc ion binding"/>
    <property type="evidence" value="ECO:0007669"/>
    <property type="project" value="InterPro"/>
</dbReference>
<dbReference type="InterPro" id="IPR029002">
    <property type="entry name" value="PLPC/GPLD1"/>
</dbReference>
<evidence type="ECO:0000256" key="4">
    <source>
        <dbReference type="ARBA" id="ARBA00022723"/>
    </source>
</evidence>
<dbReference type="SUPFAM" id="SSF48537">
    <property type="entry name" value="Phospholipase C/P1 nuclease"/>
    <property type="match status" value="1"/>
</dbReference>
<dbReference type="InterPro" id="IPR008947">
    <property type="entry name" value="PLipase_C/P1_nuclease_dom_sf"/>
</dbReference>
<organism evidence="10 11">
    <name type="scientific">Desulforamulus hydrothermalis Lam5 = DSM 18033</name>
    <dbReference type="NCBI Taxonomy" id="1121428"/>
    <lineage>
        <taxon>Bacteria</taxon>
        <taxon>Bacillati</taxon>
        <taxon>Bacillota</taxon>
        <taxon>Clostridia</taxon>
        <taxon>Eubacteriales</taxon>
        <taxon>Peptococcaceae</taxon>
        <taxon>Desulforamulus</taxon>
    </lineage>
</organism>
<evidence type="ECO:0000256" key="6">
    <source>
        <dbReference type="ARBA" id="ARBA00022801"/>
    </source>
</evidence>
<keyword evidence="3" id="KW-0964">Secreted</keyword>
<evidence type="ECO:0000256" key="8">
    <source>
        <dbReference type="ARBA" id="ARBA00031285"/>
    </source>
</evidence>
<evidence type="ECO:0000256" key="5">
    <source>
        <dbReference type="ARBA" id="ARBA00022729"/>
    </source>
</evidence>
<sequence length="233" mass="26538">MTLPQVTWHCAKAVLALTSPLHVIVQRRRLKNTHHFCNRQAGQILRQDGLRSEALLFASYLDILNHGSSWSDMGFRNISHYYNCREDSGLWHGPAAPAECHYYFNLALKHWRRGSREKAFFYLGAATHILQDLCVPHHAGGLVFSGHKYFEDWARNHYEDFAVNQGGLYNLGDCASRWVKQNALVAASYLPEVGQDHSPAVAQVCGIMLTRAQQTTAGFWHFFLQKIKESSPR</sequence>
<evidence type="ECO:0000313" key="10">
    <source>
        <dbReference type="EMBL" id="CCO08005.1"/>
    </source>
</evidence>
<dbReference type="eggNOG" id="ENOG5032CXY">
    <property type="taxonomic scope" value="Bacteria"/>
</dbReference>
<dbReference type="Gene3D" id="1.10.575.10">
    <property type="entry name" value="P1 Nuclease"/>
    <property type="match status" value="1"/>
</dbReference>
<dbReference type="CDD" id="cd11009">
    <property type="entry name" value="Zn_dep_PLPC"/>
    <property type="match status" value="1"/>
</dbReference>
<dbReference type="Pfam" id="PF00882">
    <property type="entry name" value="Zn_dep_PLPC"/>
    <property type="match status" value="1"/>
</dbReference>
<keyword evidence="6" id="KW-0378">Hydrolase</keyword>
<keyword evidence="5" id="KW-0732">Signal</keyword>
<dbReference type="InterPro" id="IPR001531">
    <property type="entry name" value="Zn_PLipaseC"/>
</dbReference>
<dbReference type="OrthoDB" id="1677163at2"/>
<dbReference type="EMBL" id="CAOS01000008">
    <property type="protein sequence ID" value="CCO08005.1"/>
    <property type="molecule type" value="Genomic_DNA"/>
</dbReference>
<keyword evidence="11" id="KW-1185">Reference proteome</keyword>
<dbReference type="SMART" id="SM00770">
    <property type="entry name" value="Zn_dep_PLPC"/>
    <property type="match status" value="1"/>
</dbReference>
<evidence type="ECO:0000256" key="7">
    <source>
        <dbReference type="ARBA" id="ARBA00022833"/>
    </source>
</evidence>
<feature type="domain" description="Zn-dependent PLC" evidence="9">
    <location>
        <begin position="21"/>
        <end position="233"/>
    </location>
</feature>
<protein>
    <recommendedName>
        <fullName evidence="2">Phospholipase C</fullName>
        <ecNumber evidence="1">3.1.4.3</ecNumber>
    </recommendedName>
    <alternativeName>
        <fullName evidence="8">Phosphatidylcholine cholinephosphohydrolase</fullName>
    </alternativeName>
</protein>
<evidence type="ECO:0000256" key="1">
    <source>
        <dbReference type="ARBA" id="ARBA00012018"/>
    </source>
</evidence>
<evidence type="ECO:0000313" key="11">
    <source>
        <dbReference type="Proteomes" id="UP000009315"/>
    </source>
</evidence>
<gene>
    <name evidence="10" type="ORF">DESHY_160129</name>
</gene>
<dbReference type="GO" id="GO:0034480">
    <property type="term" value="F:phosphatidylcholine phospholipase C activity"/>
    <property type="evidence" value="ECO:0007669"/>
    <property type="project" value="UniProtKB-EC"/>
</dbReference>
<accession>K8DYV2</accession>
<evidence type="ECO:0000256" key="2">
    <source>
        <dbReference type="ARBA" id="ARBA00018391"/>
    </source>
</evidence>
<reference evidence="10 11" key="1">
    <citation type="journal article" date="2013" name="Genome Announc.">
        <title>Genome Sequence of the Sulfate-Reducing Bacterium Desulfotomaculum hydrothermale Lam5(T).</title>
        <authorList>
            <person name="Amin O."/>
            <person name="Fardeau M.L."/>
            <person name="Valette O."/>
            <person name="Hirschler-Rea A."/>
            <person name="Barbe V."/>
            <person name="Medigue C."/>
            <person name="Vacherie B."/>
            <person name="Ollivier B."/>
            <person name="Bertin P.N."/>
            <person name="Dolla A."/>
        </authorList>
    </citation>
    <scope>NUCLEOTIDE SEQUENCE [LARGE SCALE GENOMIC DNA]</scope>
    <source>
        <strain evidence="11">Lam5 / DSM 18033</strain>
    </source>
</reference>
<dbReference type="STRING" id="1121428.DESHY_160129"/>
<dbReference type="EC" id="3.1.4.3" evidence="1"/>
<proteinExistence type="predicted"/>
<evidence type="ECO:0000259" key="9">
    <source>
        <dbReference type="PROSITE" id="PS51346"/>
    </source>
</evidence>
<keyword evidence="7" id="KW-0862">Zinc</keyword>
<keyword evidence="4" id="KW-0479">Metal-binding</keyword>
<dbReference type="AlphaFoldDB" id="K8DYV2"/>
<name>K8DYV2_9FIRM</name>
<comment type="caution">
    <text evidence="10">The sequence shown here is derived from an EMBL/GenBank/DDBJ whole genome shotgun (WGS) entry which is preliminary data.</text>
</comment>